<dbReference type="Proteomes" id="UP000313359">
    <property type="component" value="Unassembled WGS sequence"/>
</dbReference>
<dbReference type="OrthoDB" id="2758842at2759"/>
<sequence length="326" mass="34650">MPLETLPALNVDNNPCTKQHTDHDQVWFKCQNSPNDQHQLDITNMQGYNVTVCVDDDASVLSSSVPATSSSLSPTDSSALATATTTGDASSATESEGSSLYASSTTQSKSTFSGPSTSTTFPSTTISTSTSSQSTPQNTSSDPASVSGNVGSVSHQNRNVAAIVGGTLSALAVIALIVIGLLLWRRHKRRRADSRFLHTPSRYRDDVSDTTTVRAVSAGKPGLTTWSPEMFHVPSRPPTNLNAAENALAGPRRRESSNSSEHDHDHAYLAEGVKLSSSSPYSSYSSYSSKPLLFPPAGSESEVGEGVDHAHVTLHHPDKEDSWNAY</sequence>
<dbReference type="EMBL" id="ML122250">
    <property type="protein sequence ID" value="RPD67547.1"/>
    <property type="molecule type" value="Genomic_DNA"/>
</dbReference>
<evidence type="ECO:0000256" key="2">
    <source>
        <dbReference type="SAM" id="Phobius"/>
    </source>
</evidence>
<dbReference type="STRING" id="1328759.A0A5C2SXE9"/>
<keyword evidence="2" id="KW-1133">Transmembrane helix</keyword>
<proteinExistence type="predicted"/>
<feature type="compositionally biased region" description="Polar residues" evidence="1">
    <location>
        <begin position="97"/>
        <end position="106"/>
    </location>
</feature>
<feature type="region of interest" description="Disordered" evidence="1">
    <location>
        <begin position="286"/>
        <end position="326"/>
    </location>
</feature>
<dbReference type="AlphaFoldDB" id="A0A5C2SXE9"/>
<keyword evidence="2" id="KW-0472">Membrane</keyword>
<evidence type="ECO:0008006" key="5">
    <source>
        <dbReference type="Google" id="ProtNLM"/>
    </source>
</evidence>
<keyword evidence="2" id="KW-0812">Transmembrane</keyword>
<feature type="transmembrane region" description="Helical" evidence="2">
    <location>
        <begin position="160"/>
        <end position="184"/>
    </location>
</feature>
<protein>
    <recommendedName>
        <fullName evidence="5">Mid2 domain-containing protein</fullName>
    </recommendedName>
</protein>
<evidence type="ECO:0000313" key="4">
    <source>
        <dbReference type="Proteomes" id="UP000313359"/>
    </source>
</evidence>
<feature type="compositionally biased region" description="Polar residues" evidence="1">
    <location>
        <begin position="142"/>
        <end position="151"/>
    </location>
</feature>
<organism evidence="3 4">
    <name type="scientific">Lentinus tigrinus ALCF2SS1-6</name>
    <dbReference type="NCBI Taxonomy" id="1328759"/>
    <lineage>
        <taxon>Eukaryota</taxon>
        <taxon>Fungi</taxon>
        <taxon>Dikarya</taxon>
        <taxon>Basidiomycota</taxon>
        <taxon>Agaricomycotina</taxon>
        <taxon>Agaricomycetes</taxon>
        <taxon>Polyporales</taxon>
        <taxon>Polyporaceae</taxon>
        <taxon>Lentinus</taxon>
    </lineage>
</organism>
<feature type="compositionally biased region" description="Low complexity" evidence="1">
    <location>
        <begin position="107"/>
        <end position="141"/>
    </location>
</feature>
<accession>A0A5C2SXE9</accession>
<reference evidence="3" key="1">
    <citation type="journal article" date="2018" name="Genome Biol. Evol.">
        <title>Genomics and development of Lentinus tigrinus, a white-rot wood-decaying mushroom with dimorphic fruiting bodies.</title>
        <authorList>
            <person name="Wu B."/>
            <person name="Xu Z."/>
            <person name="Knudson A."/>
            <person name="Carlson A."/>
            <person name="Chen N."/>
            <person name="Kovaka S."/>
            <person name="LaButti K."/>
            <person name="Lipzen A."/>
            <person name="Pennachio C."/>
            <person name="Riley R."/>
            <person name="Schakwitz W."/>
            <person name="Umezawa K."/>
            <person name="Ohm R.A."/>
            <person name="Grigoriev I.V."/>
            <person name="Nagy L.G."/>
            <person name="Gibbons J."/>
            <person name="Hibbett D."/>
        </authorList>
    </citation>
    <scope>NUCLEOTIDE SEQUENCE [LARGE SCALE GENOMIC DNA]</scope>
    <source>
        <strain evidence="3">ALCF2SS1-6</strain>
    </source>
</reference>
<keyword evidence="4" id="KW-1185">Reference proteome</keyword>
<dbReference type="CDD" id="cd12087">
    <property type="entry name" value="TM_EGFR-like"/>
    <property type="match status" value="1"/>
</dbReference>
<name>A0A5C2SXE9_9APHY</name>
<feature type="region of interest" description="Disordered" evidence="1">
    <location>
        <begin position="63"/>
        <end position="151"/>
    </location>
</feature>
<gene>
    <name evidence="3" type="ORF">L227DRAFT_605913</name>
</gene>
<evidence type="ECO:0000313" key="3">
    <source>
        <dbReference type="EMBL" id="RPD67547.1"/>
    </source>
</evidence>
<feature type="compositionally biased region" description="Basic and acidic residues" evidence="1">
    <location>
        <begin position="306"/>
        <end position="326"/>
    </location>
</feature>
<evidence type="ECO:0000256" key="1">
    <source>
        <dbReference type="SAM" id="MobiDB-lite"/>
    </source>
</evidence>
<feature type="compositionally biased region" description="Low complexity" evidence="1">
    <location>
        <begin position="63"/>
        <end position="96"/>
    </location>
</feature>